<dbReference type="SUPFAM" id="SSF56935">
    <property type="entry name" value="Porins"/>
    <property type="match status" value="1"/>
</dbReference>
<dbReference type="InterPro" id="IPR012910">
    <property type="entry name" value="Plug_dom"/>
</dbReference>
<accession>A0ABV5GY19</accession>
<protein>
    <submittedName>
        <fullName evidence="15">TonB-dependent receptor domain-containing protein</fullName>
    </submittedName>
</protein>
<evidence type="ECO:0000259" key="13">
    <source>
        <dbReference type="Pfam" id="PF00593"/>
    </source>
</evidence>
<evidence type="ECO:0000256" key="10">
    <source>
        <dbReference type="PROSITE-ProRule" id="PRU01360"/>
    </source>
</evidence>
<dbReference type="Gene3D" id="2.60.40.1120">
    <property type="entry name" value="Carboxypeptidase-like, regulatory domain"/>
    <property type="match status" value="1"/>
</dbReference>
<dbReference type="Pfam" id="PF00593">
    <property type="entry name" value="TonB_dep_Rec_b-barrel"/>
    <property type="match status" value="1"/>
</dbReference>
<dbReference type="Gene3D" id="2.170.130.10">
    <property type="entry name" value="TonB-dependent receptor, plug domain"/>
    <property type="match status" value="1"/>
</dbReference>
<keyword evidence="3 10" id="KW-1134">Transmembrane beta strand</keyword>
<feature type="chain" id="PRO_5046240310" evidence="12">
    <location>
        <begin position="21"/>
        <end position="789"/>
    </location>
</feature>
<name>A0ABV5GY19_9FLAO</name>
<feature type="domain" description="TonB-dependent receptor-like beta-barrel" evidence="13">
    <location>
        <begin position="457"/>
        <end position="756"/>
    </location>
</feature>
<evidence type="ECO:0000313" key="15">
    <source>
        <dbReference type="EMBL" id="MFB9104371.1"/>
    </source>
</evidence>
<keyword evidence="7 10" id="KW-0472">Membrane</keyword>
<keyword evidence="5 12" id="KW-0732">Signal</keyword>
<dbReference type="RefSeq" id="WP_290271175.1">
    <property type="nucleotide sequence ID" value="NZ_JAUFQP010000010.1"/>
</dbReference>
<reference evidence="15 16" key="1">
    <citation type="submission" date="2024-09" db="EMBL/GenBank/DDBJ databases">
        <authorList>
            <person name="Sun Q."/>
            <person name="Mori K."/>
        </authorList>
    </citation>
    <scope>NUCLEOTIDE SEQUENCE [LARGE SCALE GENOMIC DNA]</scope>
    <source>
        <strain evidence="15 16">CECT 8300</strain>
    </source>
</reference>
<keyword evidence="2 10" id="KW-0813">Transport</keyword>
<keyword evidence="6 11" id="KW-0798">TonB box</keyword>
<dbReference type="Pfam" id="PF13715">
    <property type="entry name" value="CarbopepD_reg_2"/>
    <property type="match status" value="1"/>
</dbReference>
<dbReference type="PROSITE" id="PS52016">
    <property type="entry name" value="TONB_DEPENDENT_REC_3"/>
    <property type="match status" value="1"/>
</dbReference>
<dbReference type="SUPFAM" id="SSF49464">
    <property type="entry name" value="Carboxypeptidase regulatory domain-like"/>
    <property type="match status" value="1"/>
</dbReference>
<dbReference type="Proteomes" id="UP001589590">
    <property type="component" value="Unassembled WGS sequence"/>
</dbReference>
<keyword evidence="8 15" id="KW-0675">Receptor</keyword>
<organism evidence="15 16">
    <name type="scientific">Algibacter miyuki</name>
    <dbReference type="NCBI Taxonomy" id="1306933"/>
    <lineage>
        <taxon>Bacteria</taxon>
        <taxon>Pseudomonadati</taxon>
        <taxon>Bacteroidota</taxon>
        <taxon>Flavobacteriia</taxon>
        <taxon>Flavobacteriales</taxon>
        <taxon>Flavobacteriaceae</taxon>
        <taxon>Algibacter</taxon>
    </lineage>
</organism>
<evidence type="ECO:0000256" key="2">
    <source>
        <dbReference type="ARBA" id="ARBA00022448"/>
    </source>
</evidence>
<proteinExistence type="inferred from homology"/>
<dbReference type="Gene3D" id="2.40.170.20">
    <property type="entry name" value="TonB-dependent receptor, beta-barrel domain"/>
    <property type="match status" value="1"/>
</dbReference>
<dbReference type="InterPro" id="IPR037066">
    <property type="entry name" value="Plug_dom_sf"/>
</dbReference>
<feature type="signal peptide" evidence="12">
    <location>
        <begin position="1"/>
        <end position="20"/>
    </location>
</feature>
<evidence type="ECO:0000313" key="16">
    <source>
        <dbReference type="Proteomes" id="UP001589590"/>
    </source>
</evidence>
<comment type="subcellular location">
    <subcellularLocation>
        <location evidence="1 10">Cell outer membrane</location>
        <topology evidence="1 10">Multi-pass membrane protein</topology>
    </subcellularLocation>
</comment>
<dbReference type="PANTHER" id="PTHR30069:SF29">
    <property type="entry name" value="HEMOGLOBIN AND HEMOGLOBIN-HAPTOGLOBIN-BINDING PROTEIN 1-RELATED"/>
    <property type="match status" value="1"/>
</dbReference>
<dbReference type="PANTHER" id="PTHR30069">
    <property type="entry name" value="TONB-DEPENDENT OUTER MEMBRANE RECEPTOR"/>
    <property type="match status" value="1"/>
</dbReference>
<keyword evidence="4 10" id="KW-0812">Transmembrane</keyword>
<evidence type="ECO:0000256" key="11">
    <source>
        <dbReference type="RuleBase" id="RU003357"/>
    </source>
</evidence>
<dbReference type="InterPro" id="IPR000531">
    <property type="entry name" value="Beta-barrel_TonB"/>
</dbReference>
<comment type="caution">
    <text evidence="15">The sequence shown here is derived from an EMBL/GenBank/DDBJ whole genome shotgun (WGS) entry which is preliminary data.</text>
</comment>
<dbReference type="Pfam" id="PF07715">
    <property type="entry name" value="Plug"/>
    <property type="match status" value="1"/>
</dbReference>
<dbReference type="InterPro" id="IPR039426">
    <property type="entry name" value="TonB-dep_rcpt-like"/>
</dbReference>
<gene>
    <name evidence="15" type="ORF">ACFFU1_05655</name>
</gene>
<evidence type="ECO:0000256" key="5">
    <source>
        <dbReference type="ARBA" id="ARBA00022729"/>
    </source>
</evidence>
<evidence type="ECO:0000256" key="3">
    <source>
        <dbReference type="ARBA" id="ARBA00022452"/>
    </source>
</evidence>
<dbReference type="EMBL" id="JBHMFA010000004">
    <property type="protein sequence ID" value="MFB9104371.1"/>
    <property type="molecule type" value="Genomic_DNA"/>
</dbReference>
<keyword evidence="9 10" id="KW-0998">Cell outer membrane</keyword>
<keyword evidence="16" id="KW-1185">Reference proteome</keyword>
<evidence type="ECO:0000256" key="8">
    <source>
        <dbReference type="ARBA" id="ARBA00023170"/>
    </source>
</evidence>
<evidence type="ECO:0000256" key="9">
    <source>
        <dbReference type="ARBA" id="ARBA00023237"/>
    </source>
</evidence>
<sequence length="789" mass="89201">MFQKILSVWLCFSLCSIVCAQNSFQIKGSVIDARTLKPIEGANIIGKGVFSISSKTGAFTIKNVVKNTYALTISHMGYASQKVNIIVSPEMETVKILLNEVSTALDEVEVHSKSKQRISKETPVVSHIVSKEFLDKNRENSLMQTLSKIPGVSTITIGSGQSKPVIRGLGFNRVAVVQNGIKHEAQQWGNDHGLEIDQYGINNIQIIKGPASLVYGSDAIAGVVDIQPNKIPLLNSFSGEVNVLGESNNDLLGISAGIETRKEKWFYRGRLTFRDYGDYKVPTDKINYENYIFELHDNNLRNTAGKEANASFSVGYVSENLKSETFFSNVNAKNGFFANAHGLEVRTSSIDYDSSNRDIDLPFHKVNHFKITNNTSWTKGDHAFHFDLGFQNNHREEHSEPVPHGYMPKPSDSKERQFNKNTYALNVRDVFKPNDLHDLVAGINVEFQDNNIGGWGFLIPNYNRFSIGAFVYDQFEIQPDLHLLAGIRYDYGLMDSKSYFDWYPSTISNRDGSTSYVHLQRAQNKTLDFGNISASAGLSYVQKNTTYKLNIGKSFRMPLPNELASDGVNYHMYRYERGNLDLNPEESYQLDVDIDHTTKDFSVGVSPFVNLFENYIYLNPTSNYYETLQIYEYTQSKVFRVGGEVRARTTVFKNLQLDASAEYVFSRQTSGAKKDFTLPFSPPLSGLLSASYQFNDLLFFKKPLLVADFRITANQDEIVPPEEKTEGYQMLNMSFLTEMDVFKNNKPLALRVKLNNVFNTKYFDHTSFYRLIDVPEAGRNLSISLTIPF</sequence>
<dbReference type="InterPro" id="IPR036942">
    <property type="entry name" value="Beta-barrel_TonB_sf"/>
</dbReference>
<evidence type="ECO:0000259" key="14">
    <source>
        <dbReference type="Pfam" id="PF07715"/>
    </source>
</evidence>
<feature type="domain" description="TonB-dependent receptor plug" evidence="14">
    <location>
        <begin position="120"/>
        <end position="223"/>
    </location>
</feature>
<comment type="similarity">
    <text evidence="10 11">Belongs to the TonB-dependent receptor family.</text>
</comment>
<evidence type="ECO:0000256" key="6">
    <source>
        <dbReference type="ARBA" id="ARBA00023077"/>
    </source>
</evidence>
<dbReference type="InterPro" id="IPR008969">
    <property type="entry name" value="CarboxyPept-like_regulatory"/>
</dbReference>
<evidence type="ECO:0000256" key="1">
    <source>
        <dbReference type="ARBA" id="ARBA00004571"/>
    </source>
</evidence>
<evidence type="ECO:0000256" key="7">
    <source>
        <dbReference type="ARBA" id="ARBA00023136"/>
    </source>
</evidence>
<evidence type="ECO:0000256" key="4">
    <source>
        <dbReference type="ARBA" id="ARBA00022692"/>
    </source>
</evidence>
<evidence type="ECO:0000256" key="12">
    <source>
        <dbReference type="SAM" id="SignalP"/>
    </source>
</evidence>